<dbReference type="AlphaFoldDB" id="A0A5J4VBE1"/>
<proteinExistence type="predicted"/>
<evidence type="ECO:0000259" key="1">
    <source>
        <dbReference type="Pfam" id="PF00076"/>
    </source>
</evidence>
<evidence type="ECO:0000313" key="2">
    <source>
        <dbReference type="EMBL" id="KAA6379732.1"/>
    </source>
</evidence>
<dbReference type="InterPro" id="IPR012677">
    <property type="entry name" value="Nucleotide-bd_a/b_plait_sf"/>
</dbReference>
<dbReference type="SUPFAM" id="SSF54928">
    <property type="entry name" value="RNA-binding domain, RBD"/>
    <property type="match status" value="1"/>
</dbReference>
<organism evidence="2 3">
    <name type="scientific">Streblomastix strix</name>
    <dbReference type="NCBI Taxonomy" id="222440"/>
    <lineage>
        <taxon>Eukaryota</taxon>
        <taxon>Metamonada</taxon>
        <taxon>Preaxostyla</taxon>
        <taxon>Oxymonadida</taxon>
        <taxon>Streblomastigidae</taxon>
        <taxon>Streblomastix</taxon>
    </lineage>
</organism>
<dbReference type="Gene3D" id="3.30.70.330">
    <property type="match status" value="2"/>
</dbReference>
<feature type="non-terminal residue" evidence="2">
    <location>
        <position position="1"/>
    </location>
</feature>
<accession>A0A5J4VBE1</accession>
<dbReference type="GO" id="GO:0003723">
    <property type="term" value="F:RNA binding"/>
    <property type="evidence" value="ECO:0007669"/>
    <property type="project" value="InterPro"/>
</dbReference>
<protein>
    <recommendedName>
        <fullName evidence="1">RRM domain-containing protein</fullName>
    </recommendedName>
</protein>
<dbReference type="EMBL" id="SNRW01008306">
    <property type="protein sequence ID" value="KAA6379732.1"/>
    <property type="molecule type" value="Genomic_DNA"/>
</dbReference>
<reference evidence="2 3" key="1">
    <citation type="submission" date="2019-03" db="EMBL/GenBank/DDBJ databases">
        <title>Single cell metagenomics reveals metabolic interactions within the superorganism composed of flagellate Streblomastix strix and complex community of Bacteroidetes bacteria on its surface.</title>
        <authorList>
            <person name="Treitli S.C."/>
            <person name="Kolisko M."/>
            <person name="Husnik F."/>
            <person name="Keeling P."/>
            <person name="Hampl V."/>
        </authorList>
    </citation>
    <scope>NUCLEOTIDE SEQUENCE [LARGE SCALE GENOMIC DNA]</scope>
    <source>
        <strain evidence="2">ST1C</strain>
    </source>
</reference>
<dbReference type="Pfam" id="PF00076">
    <property type="entry name" value="RRM_1"/>
    <property type="match status" value="1"/>
</dbReference>
<comment type="caution">
    <text evidence="2">The sequence shown here is derived from an EMBL/GenBank/DDBJ whole genome shotgun (WGS) entry which is preliminary data.</text>
</comment>
<evidence type="ECO:0000313" key="3">
    <source>
        <dbReference type="Proteomes" id="UP000324800"/>
    </source>
</evidence>
<dbReference type="InterPro" id="IPR035979">
    <property type="entry name" value="RBD_domain_sf"/>
</dbReference>
<dbReference type="Proteomes" id="UP000324800">
    <property type="component" value="Unassembled WGS sequence"/>
</dbReference>
<name>A0A5J4VBE1_9EUKA</name>
<dbReference type="InterPro" id="IPR000504">
    <property type="entry name" value="RRM_dom"/>
</dbReference>
<dbReference type="OrthoDB" id="5970at2759"/>
<sequence length="151" mass="17788">LWPTGKMARLLIDFIEANVGPVLRLNMKGGYCFAHFENDELACRCLDYLRKIKFKGETLRVESYKGYLSELYQDDLISPSTGLYVNNFDHIRTKHDELKKHFEKIGPFAAFRVGARQGQRFCEVDYYKLEDAIPAKKLQKKQQFFYLRSQF</sequence>
<gene>
    <name evidence="2" type="ORF">EZS28_024741</name>
</gene>
<feature type="domain" description="RRM" evidence="1">
    <location>
        <begin position="83"/>
        <end position="141"/>
    </location>
</feature>